<dbReference type="PROSITE" id="PS50853">
    <property type="entry name" value="FN3"/>
    <property type="match status" value="1"/>
</dbReference>
<feature type="transmembrane region" description="Helical" evidence="6">
    <location>
        <begin position="706"/>
        <end position="732"/>
    </location>
</feature>
<dbReference type="InterPro" id="IPR036116">
    <property type="entry name" value="FN3_sf"/>
</dbReference>
<protein>
    <recommendedName>
        <fullName evidence="12">Neural cell adhesion molecule 2</fullName>
    </recommendedName>
</protein>
<feature type="domain" description="Ig-like" evidence="8">
    <location>
        <begin position="366"/>
        <end position="458"/>
    </location>
</feature>
<dbReference type="Pfam" id="PF13927">
    <property type="entry name" value="Ig_3"/>
    <property type="match status" value="1"/>
</dbReference>
<feature type="chain" id="PRO_5032760275" description="Neural cell adhesion molecule 2" evidence="7">
    <location>
        <begin position="29"/>
        <end position="797"/>
    </location>
</feature>
<dbReference type="Pfam" id="PF08205">
    <property type="entry name" value="C2-set_2"/>
    <property type="match status" value="2"/>
</dbReference>
<feature type="domain" description="Ig-like" evidence="8">
    <location>
        <begin position="267"/>
        <end position="361"/>
    </location>
</feature>
<dbReference type="GO" id="GO:0016020">
    <property type="term" value="C:membrane"/>
    <property type="evidence" value="ECO:0007669"/>
    <property type="project" value="UniProtKB-SubCell"/>
</dbReference>
<dbReference type="InterPro" id="IPR013106">
    <property type="entry name" value="Ig_V-set"/>
</dbReference>
<evidence type="ECO:0000256" key="4">
    <source>
        <dbReference type="ARBA" id="ARBA00023136"/>
    </source>
</evidence>
<dbReference type="InterPro" id="IPR013162">
    <property type="entry name" value="CD80_C2-set"/>
</dbReference>
<dbReference type="SUPFAM" id="SSF48726">
    <property type="entry name" value="Immunoglobulin"/>
    <property type="match status" value="5"/>
</dbReference>
<dbReference type="InterPro" id="IPR007110">
    <property type="entry name" value="Ig-like_dom"/>
</dbReference>
<gene>
    <name evidence="10" type="ORF">HZH66_009577</name>
</gene>
<feature type="domain" description="Ig-like" evidence="8">
    <location>
        <begin position="463"/>
        <end position="546"/>
    </location>
</feature>
<evidence type="ECO:0000256" key="1">
    <source>
        <dbReference type="ARBA" id="ARBA00004167"/>
    </source>
</evidence>
<reference evidence="10" key="1">
    <citation type="journal article" date="2020" name="G3 (Bethesda)">
        <title>High-Quality Assemblies for Three Invasive Social Wasps from the &lt;i&gt;Vespula&lt;/i&gt; Genus.</title>
        <authorList>
            <person name="Harrop T.W.R."/>
            <person name="Guhlin J."/>
            <person name="McLaughlin G.M."/>
            <person name="Permina E."/>
            <person name="Stockwell P."/>
            <person name="Gilligan J."/>
            <person name="Le Lec M.F."/>
            <person name="Gruber M.A.M."/>
            <person name="Quinn O."/>
            <person name="Lovegrove M."/>
            <person name="Duncan E.J."/>
            <person name="Remnant E.J."/>
            <person name="Van Eeckhoven J."/>
            <person name="Graham B."/>
            <person name="Knapp R.A."/>
            <person name="Langford K.W."/>
            <person name="Kronenberg Z."/>
            <person name="Press M.O."/>
            <person name="Eacker S.M."/>
            <person name="Wilson-Rankin E.E."/>
            <person name="Purcell J."/>
            <person name="Lester P.J."/>
            <person name="Dearden P.K."/>
        </authorList>
    </citation>
    <scope>NUCLEOTIDE SEQUENCE</scope>
    <source>
        <strain evidence="10">Marl-1</strain>
    </source>
</reference>
<keyword evidence="2 6" id="KW-0812">Transmembrane</keyword>
<evidence type="ECO:0000256" key="2">
    <source>
        <dbReference type="ARBA" id="ARBA00022692"/>
    </source>
</evidence>
<dbReference type="Gene3D" id="2.60.40.10">
    <property type="entry name" value="Immunoglobulins"/>
    <property type="match status" value="6"/>
</dbReference>
<proteinExistence type="predicted"/>
<dbReference type="InterPro" id="IPR003599">
    <property type="entry name" value="Ig_sub"/>
</dbReference>
<feature type="domain" description="Fibronectin type-III" evidence="9">
    <location>
        <begin position="563"/>
        <end position="679"/>
    </location>
</feature>
<evidence type="ECO:0000259" key="8">
    <source>
        <dbReference type="PROSITE" id="PS50835"/>
    </source>
</evidence>
<comment type="caution">
    <text evidence="10">The sequence shown here is derived from an EMBL/GenBank/DDBJ whole genome shotgun (WGS) entry which is preliminary data.</text>
</comment>
<dbReference type="InterPro" id="IPR003961">
    <property type="entry name" value="FN3_dom"/>
</dbReference>
<evidence type="ECO:0000256" key="5">
    <source>
        <dbReference type="ARBA" id="ARBA00023157"/>
    </source>
</evidence>
<evidence type="ECO:0000313" key="10">
    <source>
        <dbReference type="EMBL" id="KAF7391097.1"/>
    </source>
</evidence>
<dbReference type="SMART" id="SM00408">
    <property type="entry name" value="IGc2"/>
    <property type="match status" value="3"/>
</dbReference>
<dbReference type="AlphaFoldDB" id="A0A834MZP7"/>
<feature type="domain" description="Ig-like" evidence="8">
    <location>
        <begin position="161"/>
        <end position="256"/>
    </location>
</feature>
<dbReference type="Proteomes" id="UP000614350">
    <property type="component" value="Unassembled WGS sequence"/>
</dbReference>
<accession>A0A834MZP7</accession>
<keyword evidence="11" id="KW-1185">Reference proteome</keyword>
<dbReference type="SMART" id="SM00409">
    <property type="entry name" value="IG"/>
    <property type="match status" value="4"/>
</dbReference>
<dbReference type="SUPFAM" id="SSF49265">
    <property type="entry name" value="Fibronectin type III"/>
    <property type="match status" value="1"/>
</dbReference>
<keyword evidence="4 6" id="KW-0472">Membrane</keyword>
<sequence>MRSAIGCSIFQTSLLMLLTLLKTRTGEATPMPEENPFQNKVPVRLIWANEGDDVELPCDITPPTPTDSVNMVLWFRDSAGIPLYSLDARSGNLSAAIHWADGDDLGRRTYFQVGDGQRSKLKITKVKYKDQGLFRCRVDFVDSPTRNFRANLTLVEKPTKPVIYDAQGREVTGIGGPFLEGYGLLLTCQVSGGRPKPSVTWWKDGELLDAVDDTPTIGSLSKFTINHLFIGKVTRALWGTKLECRAQSAPMAKPIIREVPLDIYLKPAVVKISLSDEEMYAGRPIAAKCETWGSSPAARIIWRLGDEVIGDPIVSITQRSNSTVSKIVLALGKNDDGKELACKAENPRFPGGVLEETKSLRVLYAPVLTAHLATGYILNTLREGDDLKLVCDVQSNPPPTKVIWYHDDIRLEHDVSAGILVSSNTLTLRVLTLDHSGEYSCEATNFVGQGRSSPLLIHMKYAPRCREGYERREIAAVRHETVTLRCEIEAVPDELIRFSWSFNGTRGDVLPLPNSRVRDNGLVSLLDYTPSADTDYGTLACWASNSIGRQRLPCLFNVVPAKTPQAPIDCSLRNESTSLEVNCIPGSDGGSPQHFLLEVRGPFGSSGIVQVIPQTLQTPQSDQGAVSEVPPIYQERNPTPTFRLHDLKPGYDYTLYVYAVNGRGRSEPTLLKHVQVAEPIGGKLESTGIFLEDLKKAIPQVDSQSMIIVMALIGAAALILVGIGVVIGLAICKRRSNRPVVSGPDDFTTPTYIPAQRIEPRIRYTAEGRHSQRRSLYVEENRNDPDILQQVEVDLQV</sequence>
<dbReference type="CDD" id="cd00096">
    <property type="entry name" value="Ig"/>
    <property type="match status" value="2"/>
</dbReference>
<dbReference type="PROSITE" id="PS50835">
    <property type="entry name" value="IG_LIKE"/>
    <property type="match status" value="5"/>
</dbReference>
<comment type="subcellular location">
    <subcellularLocation>
        <location evidence="1">Membrane</location>
        <topology evidence="1">Single-pass membrane protein</topology>
    </subcellularLocation>
</comment>
<keyword evidence="5" id="KW-1015">Disulfide bond</keyword>
<evidence type="ECO:0000256" key="6">
    <source>
        <dbReference type="SAM" id="Phobius"/>
    </source>
</evidence>
<evidence type="ECO:0000256" key="3">
    <source>
        <dbReference type="ARBA" id="ARBA00022989"/>
    </source>
</evidence>
<name>A0A834MZP7_VESVU</name>
<keyword evidence="3 6" id="KW-1133">Transmembrane helix</keyword>
<dbReference type="EMBL" id="JACSEA010000010">
    <property type="protein sequence ID" value="KAF7391097.1"/>
    <property type="molecule type" value="Genomic_DNA"/>
</dbReference>
<feature type="domain" description="Ig-like" evidence="8">
    <location>
        <begin position="36"/>
        <end position="153"/>
    </location>
</feature>
<dbReference type="SMART" id="SM00060">
    <property type="entry name" value="FN3"/>
    <property type="match status" value="1"/>
</dbReference>
<keyword evidence="7" id="KW-0732">Signal</keyword>
<feature type="signal peptide" evidence="7">
    <location>
        <begin position="1"/>
        <end position="28"/>
    </location>
</feature>
<evidence type="ECO:0000256" key="7">
    <source>
        <dbReference type="SAM" id="SignalP"/>
    </source>
</evidence>
<dbReference type="PANTHER" id="PTHR23278:SF4">
    <property type="entry name" value="SIDESTEP, ISOFORM C"/>
    <property type="match status" value="1"/>
</dbReference>
<organism evidence="10 11">
    <name type="scientific">Vespula vulgaris</name>
    <name type="common">Yellow jacket</name>
    <name type="synonym">Wasp</name>
    <dbReference type="NCBI Taxonomy" id="7454"/>
    <lineage>
        <taxon>Eukaryota</taxon>
        <taxon>Metazoa</taxon>
        <taxon>Ecdysozoa</taxon>
        <taxon>Arthropoda</taxon>
        <taxon>Hexapoda</taxon>
        <taxon>Insecta</taxon>
        <taxon>Pterygota</taxon>
        <taxon>Neoptera</taxon>
        <taxon>Endopterygota</taxon>
        <taxon>Hymenoptera</taxon>
        <taxon>Apocrita</taxon>
        <taxon>Aculeata</taxon>
        <taxon>Vespoidea</taxon>
        <taxon>Vespidae</taxon>
        <taxon>Vespinae</taxon>
        <taxon>Vespula</taxon>
    </lineage>
</organism>
<evidence type="ECO:0000259" key="9">
    <source>
        <dbReference type="PROSITE" id="PS50853"/>
    </source>
</evidence>
<dbReference type="CDD" id="cd00063">
    <property type="entry name" value="FN3"/>
    <property type="match status" value="1"/>
</dbReference>
<dbReference type="PANTHER" id="PTHR23278">
    <property type="entry name" value="SIDESTEP PROTEIN"/>
    <property type="match status" value="1"/>
</dbReference>
<evidence type="ECO:0000313" key="11">
    <source>
        <dbReference type="Proteomes" id="UP000614350"/>
    </source>
</evidence>
<evidence type="ECO:0008006" key="12">
    <source>
        <dbReference type="Google" id="ProtNLM"/>
    </source>
</evidence>
<dbReference type="Pfam" id="PF07686">
    <property type="entry name" value="V-set"/>
    <property type="match status" value="1"/>
</dbReference>
<dbReference type="InterPro" id="IPR013783">
    <property type="entry name" value="Ig-like_fold"/>
</dbReference>
<dbReference type="InterPro" id="IPR003598">
    <property type="entry name" value="Ig_sub2"/>
</dbReference>
<dbReference type="InterPro" id="IPR036179">
    <property type="entry name" value="Ig-like_dom_sf"/>
</dbReference>